<protein>
    <submittedName>
        <fullName evidence="4">Alpha/beta hydrolase</fullName>
    </submittedName>
</protein>
<comment type="similarity">
    <text evidence="1">Belongs to the AB hydrolase superfamily.</text>
</comment>
<evidence type="ECO:0000256" key="2">
    <source>
        <dbReference type="ARBA" id="ARBA00022801"/>
    </source>
</evidence>
<keyword evidence="5" id="KW-1185">Reference proteome</keyword>
<evidence type="ECO:0000259" key="3">
    <source>
        <dbReference type="Pfam" id="PF12697"/>
    </source>
</evidence>
<dbReference type="SUPFAM" id="SSF53474">
    <property type="entry name" value="alpha/beta-Hydrolases"/>
    <property type="match status" value="1"/>
</dbReference>
<evidence type="ECO:0000313" key="5">
    <source>
        <dbReference type="Proteomes" id="UP000480178"/>
    </source>
</evidence>
<dbReference type="EMBL" id="CP048222">
    <property type="protein sequence ID" value="QHT71098.1"/>
    <property type="molecule type" value="Genomic_DNA"/>
</dbReference>
<dbReference type="FunFam" id="3.40.50.1820:FF:000042">
    <property type="entry name" value="probable strigolactone esterase DAD2"/>
    <property type="match status" value="1"/>
</dbReference>
<keyword evidence="2 4" id="KW-0378">Hydrolase</keyword>
<proteinExistence type="inferred from homology"/>
<dbReference type="RefSeq" id="WP_162447041.1">
    <property type="nucleotide sequence ID" value="NZ_CP048222.1"/>
</dbReference>
<dbReference type="Proteomes" id="UP000480178">
    <property type="component" value="Chromosome"/>
</dbReference>
<dbReference type="PANTHER" id="PTHR43039">
    <property type="entry name" value="ESTERASE-RELATED"/>
    <property type="match status" value="1"/>
</dbReference>
<sequence length="266" mass="29824">MDVIKRNNVQVKGRGEQAMVFAHGFGCDQHMWRWIVPAFEEQYRIVLFDHVGAGQSTLSAYDPIKYDSLQGYADDILEICDTLSLKKPILVGHSVSAIIVILAAIKMPHYFDKLILVAPSPCYINQNEYVGGFSRSDIDGLLESMDQNYLGWSSQMAPVIMSNQEKPQLGEELTNSFCRTDPDIARHFARVTFLSDYRAVLPLVSVPTLTLQCSHDVIAPLSVGEYMHQHLPKDTLEILQTTGHCPHMSAPQETIEAIKNFLTLNS</sequence>
<accession>A0A6C0GSK3</accession>
<dbReference type="InterPro" id="IPR029058">
    <property type="entry name" value="AB_hydrolase_fold"/>
</dbReference>
<dbReference type="KEGG" id="rhoz:GXP67_32815"/>
<organism evidence="4 5">
    <name type="scientific">Rhodocytophaga rosea</name>
    <dbReference type="NCBI Taxonomy" id="2704465"/>
    <lineage>
        <taxon>Bacteria</taxon>
        <taxon>Pseudomonadati</taxon>
        <taxon>Bacteroidota</taxon>
        <taxon>Cytophagia</taxon>
        <taxon>Cytophagales</taxon>
        <taxon>Rhodocytophagaceae</taxon>
        <taxon>Rhodocytophaga</taxon>
    </lineage>
</organism>
<dbReference type="InterPro" id="IPR000073">
    <property type="entry name" value="AB_hydrolase_1"/>
</dbReference>
<name>A0A6C0GSK3_9BACT</name>
<gene>
    <name evidence="4" type="ORF">GXP67_32815</name>
</gene>
<reference evidence="4 5" key="1">
    <citation type="submission" date="2020-01" db="EMBL/GenBank/DDBJ databases">
        <authorList>
            <person name="Kim M.K."/>
        </authorList>
    </citation>
    <scope>NUCLEOTIDE SEQUENCE [LARGE SCALE GENOMIC DNA]</scope>
    <source>
        <strain evidence="4 5">172606-1</strain>
    </source>
</reference>
<evidence type="ECO:0000256" key="1">
    <source>
        <dbReference type="ARBA" id="ARBA00008645"/>
    </source>
</evidence>
<dbReference type="PRINTS" id="PR00111">
    <property type="entry name" value="ABHYDROLASE"/>
</dbReference>
<dbReference type="Pfam" id="PF12697">
    <property type="entry name" value="Abhydrolase_6"/>
    <property type="match status" value="1"/>
</dbReference>
<dbReference type="AlphaFoldDB" id="A0A6C0GSK3"/>
<dbReference type="GO" id="GO:0016787">
    <property type="term" value="F:hydrolase activity"/>
    <property type="evidence" value="ECO:0007669"/>
    <property type="project" value="UniProtKB-KW"/>
</dbReference>
<evidence type="ECO:0000313" key="4">
    <source>
        <dbReference type="EMBL" id="QHT71098.1"/>
    </source>
</evidence>
<feature type="domain" description="AB hydrolase-1" evidence="3">
    <location>
        <begin position="19"/>
        <end position="257"/>
    </location>
</feature>
<dbReference type="Gene3D" id="3.40.50.1820">
    <property type="entry name" value="alpha/beta hydrolase"/>
    <property type="match status" value="1"/>
</dbReference>